<dbReference type="OrthoDB" id="9790967at2"/>
<dbReference type="NCBIfam" id="NF004127">
    <property type="entry name" value="PRK05617.1"/>
    <property type="match status" value="1"/>
</dbReference>
<comment type="caution">
    <text evidence="6">The sequence shown here is derived from an EMBL/GenBank/DDBJ whole genome shotgun (WGS) entry which is preliminary data.</text>
</comment>
<proteinExistence type="predicted"/>
<organism evidence="6 7">
    <name type="scientific">Leucobacter luti</name>
    <dbReference type="NCBI Taxonomy" id="340320"/>
    <lineage>
        <taxon>Bacteria</taxon>
        <taxon>Bacillati</taxon>
        <taxon>Actinomycetota</taxon>
        <taxon>Actinomycetes</taxon>
        <taxon>Micrococcales</taxon>
        <taxon>Microbacteriaceae</taxon>
        <taxon>Leucobacter</taxon>
    </lineage>
</organism>
<dbReference type="GO" id="GO:0006574">
    <property type="term" value="P:L-valine catabolic process"/>
    <property type="evidence" value="ECO:0007669"/>
    <property type="project" value="TreeGrafter"/>
</dbReference>
<keyword evidence="3" id="KW-0378">Hydrolase</keyword>
<dbReference type="EC" id="3.1.2.4" evidence="2"/>
<dbReference type="Proteomes" id="UP000295601">
    <property type="component" value="Unassembled WGS sequence"/>
</dbReference>
<dbReference type="InterPro" id="IPR045004">
    <property type="entry name" value="ECH_dom"/>
</dbReference>
<feature type="compositionally biased region" description="Polar residues" evidence="4">
    <location>
        <begin position="1"/>
        <end position="13"/>
    </location>
</feature>
<dbReference type="GO" id="GO:0003860">
    <property type="term" value="F:3-hydroxyisobutyryl-CoA hydrolase activity"/>
    <property type="evidence" value="ECO:0007669"/>
    <property type="project" value="UniProtKB-EC"/>
</dbReference>
<dbReference type="Pfam" id="PF16113">
    <property type="entry name" value="ECH_2"/>
    <property type="match status" value="1"/>
</dbReference>
<dbReference type="PANTHER" id="PTHR43176">
    <property type="entry name" value="3-HYDROXYISOBUTYRYL-COA HYDROLASE-RELATED"/>
    <property type="match status" value="1"/>
</dbReference>
<evidence type="ECO:0000256" key="3">
    <source>
        <dbReference type="ARBA" id="ARBA00022801"/>
    </source>
</evidence>
<dbReference type="EMBL" id="SNYA01000002">
    <property type="protein sequence ID" value="TDP94642.1"/>
    <property type="molecule type" value="Genomic_DNA"/>
</dbReference>
<feature type="domain" description="Enoyl-CoA hydratase/isomerase" evidence="5">
    <location>
        <begin position="41"/>
        <end position="382"/>
    </location>
</feature>
<evidence type="ECO:0000256" key="2">
    <source>
        <dbReference type="ARBA" id="ARBA00011915"/>
    </source>
</evidence>
<evidence type="ECO:0000259" key="5">
    <source>
        <dbReference type="Pfam" id="PF16113"/>
    </source>
</evidence>
<evidence type="ECO:0000313" key="6">
    <source>
        <dbReference type="EMBL" id="TDP94642.1"/>
    </source>
</evidence>
<gene>
    <name evidence="6" type="ORF">EDF62_1063</name>
</gene>
<dbReference type="SUPFAM" id="SSF52096">
    <property type="entry name" value="ClpP/crotonase"/>
    <property type="match status" value="1"/>
</dbReference>
<name>A0A4R6S4K5_9MICO</name>
<dbReference type="Gene3D" id="3.90.226.10">
    <property type="entry name" value="2-enoyl-CoA Hydratase, Chain A, domain 1"/>
    <property type="match status" value="1"/>
</dbReference>
<protein>
    <recommendedName>
        <fullName evidence="2">3-hydroxyisobutyryl-CoA hydrolase</fullName>
        <ecNumber evidence="2">3.1.2.4</ecNumber>
    </recommendedName>
</protein>
<dbReference type="InterPro" id="IPR032259">
    <property type="entry name" value="HIBYL-CoA-H"/>
</dbReference>
<dbReference type="RefSeq" id="WP_133616208.1">
    <property type="nucleotide sequence ID" value="NZ_SNYA01000002.1"/>
</dbReference>
<reference evidence="6 7" key="1">
    <citation type="submission" date="2019-03" db="EMBL/GenBank/DDBJ databases">
        <title>Genomic analyses of the natural microbiome of Caenorhabditis elegans.</title>
        <authorList>
            <person name="Samuel B."/>
        </authorList>
    </citation>
    <scope>NUCLEOTIDE SEQUENCE [LARGE SCALE GENOMIC DNA]</scope>
    <source>
        <strain evidence="6 7">JUb18</strain>
    </source>
</reference>
<dbReference type="PANTHER" id="PTHR43176:SF3">
    <property type="entry name" value="3-HYDROXYISOBUTYRYL-COA HYDROLASE, MITOCHONDRIAL"/>
    <property type="match status" value="1"/>
</dbReference>
<evidence type="ECO:0000256" key="1">
    <source>
        <dbReference type="ARBA" id="ARBA00001709"/>
    </source>
</evidence>
<dbReference type="GO" id="GO:0005829">
    <property type="term" value="C:cytosol"/>
    <property type="evidence" value="ECO:0007669"/>
    <property type="project" value="TreeGrafter"/>
</dbReference>
<feature type="region of interest" description="Disordered" evidence="4">
    <location>
        <begin position="1"/>
        <end position="21"/>
    </location>
</feature>
<comment type="catalytic activity">
    <reaction evidence="1">
        <text>3-hydroxy-2-methylpropanoyl-CoA + H2O = 3-hydroxy-2-methylpropanoate + CoA + H(+)</text>
        <dbReference type="Rhea" id="RHEA:20888"/>
        <dbReference type="ChEBI" id="CHEBI:11805"/>
        <dbReference type="ChEBI" id="CHEBI:15377"/>
        <dbReference type="ChEBI" id="CHEBI:15378"/>
        <dbReference type="ChEBI" id="CHEBI:57287"/>
        <dbReference type="ChEBI" id="CHEBI:57340"/>
        <dbReference type="EC" id="3.1.2.4"/>
    </reaction>
</comment>
<sequence>MSTEASANDTPTSGAAPSAVQAVPVVPAEPLVRVRHEGTITHITLNRPRAINALSQDMFRLLAGALREAREAHDESSESASGTVPRRILLDGAGERGFCGGGDIKELSGDDPRPILALEYAVDYRVATSPVPVVAIMDGITMGGGIGLGGHAAYRVVTERSRLAMPEARIGIAPDVGGHFLLARAPGRLGELLAVTAGEFGAADAIALGFADVYVRSDRLEALRIALAAGEDVAEVLARLAEPAPERKDGPSHPVMAAAQWWDPIAESALGDAHPPASVDPAAAAVRLIAALEASGHPAAVETAATVRAMCPTSVAVTLAQLDRTRRESLDLAAVLTDDLRVLGRIGARADFVEGVRAQVIDKDRTPAWVPASIEELNREELMGIVDPALLPGETALELSADAA</sequence>
<dbReference type="InterPro" id="IPR029045">
    <property type="entry name" value="ClpP/crotonase-like_dom_sf"/>
</dbReference>
<keyword evidence="7" id="KW-1185">Reference proteome</keyword>
<dbReference type="CDD" id="cd06558">
    <property type="entry name" value="crotonase-like"/>
    <property type="match status" value="1"/>
</dbReference>
<accession>A0A4R6S4K5</accession>
<evidence type="ECO:0000256" key="4">
    <source>
        <dbReference type="SAM" id="MobiDB-lite"/>
    </source>
</evidence>
<evidence type="ECO:0000313" key="7">
    <source>
        <dbReference type="Proteomes" id="UP000295601"/>
    </source>
</evidence>
<dbReference type="AlphaFoldDB" id="A0A4R6S4K5"/>